<protein>
    <submittedName>
        <fullName evidence="2">Uncharacterized protein</fullName>
    </submittedName>
</protein>
<keyword evidence="3" id="KW-1185">Reference proteome</keyword>
<dbReference type="GeneID" id="24416580"/>
<proteinExistence type="predicted"/>
<feature type="compositionally biased region" description="Acidic residues" evidence="1">
    <location>
        <begin position="64"/>
        <end position="78"/>
    </location>
</feature>
<organism evidence="3">
    <name type="scientific">Colletotrichum graminicola (strain M1.001 / M2 / FGSC 10212)</name>
    <name type="common">Maize anthracnose fungus</name>
    <name type="synonym">Glomerella graminicola</name>
    <dbReference type="NCBI Taxonomy" id="645133"/>
    <lineage>
        <taxon>Eukaryota</taxon>
        <taxon>Fungi</taxon>
        <taxon>Dikarya</taxon>
        <taxon>Ascomycota</taxon>
        <taxon>Pezizomycotina</taxon>
        <taxon>Sordariomycetes</taxon>
        <taxon>Hypocreomycetidae</taxon>
        <taxon>Glomerellales</taxon>
        <taxon>Glomerellaceae</taxon>
        <taxon>Colletotrichum</taxon>
        <taxon>Colletotrichum graminicola species complex</taxon>
    </lineage>
</organism>
<dbReference type="OrthoDB" id="4843761at2759"/>
<dbReference type="Proteomes" id="UP000008782">
    <property type="component" value="Unassembled WGS sequence"/>
</dbReference>
<evidence type="ECO:0000313" key="2">
    <source>
        <dbReference type="EMBL" id="EFQ36071.1"/>
    </source>
</evidence>
<feature type="region of interest" description="Disordered" evidence="1">
    <location>
        <begin position="58"/>
        <end position="95"/>
    </location>
</feature>
<gene>
    <name evidence="2" type="ORF">GLRG_11215</name>
</gene>
<sequence>MRPRVVNAIRWRYNKLEQDNIWYYIKGDEVMYAAWSRAFLNKRLGDLSFSRMYAETLLQGPSSEGDDDNNDNDDDEEKGGEARLVRNEDEDTVRPEDSISNVEMGRLLAIPKHNSGSLEVLSSEVIRQLILRGAENLMEFKWHISFQEHGVPAAGIWRQGERLWEQAQEQQSEATGDIADL</sequence>
<dbReference type="EMBL" id="GG697408">
    <property type="protein sequence ID" value="EFQ36071.1"/>
    <property type="molecule type" value="Genomic_DNA"/>
</dbReference>
<evidence type="ECO:0000313" key="3">
    <source>
        <dbReference type="Proteomes" id="UP000008782"/>
    </source>
</evidence>
<reference evidence="3" key="1">
    <citation type="journal article" date="2012" name="Nat. Genet.">
        <title>Lifestyle transitions in plant pathogenic Colletotrichum fungi deciphered by genome and transcriptome analyses.</title>
        <authorList>
            <person name="O'Connell R.J."/>
            <person name="Thon M.R."/>
            <person name="Hacquard S."/>
            <person name="Amyotte S.G."/>
            <person name="Kleemann J."/>
            <person name="Torres M.F."/>
            <person name="Damm U."/>
            <person name="Buiate E.A."/>
            <person name="Epstein L."/>
            <person name="Alkan N."/>
            <person name="Altmueller J."/>
            <person name="Alvarado-Balderrama L."/>
            <person name="Bauser C.A."/>
            <person name="Becker C."/>
            <person name="Birren B.W."/>
            <person name="Chen Z."/>
            <person name="Choi J."/>
            <person name="Crouch J.A."/>
            <person name="Duvick J.P."/>
            <person name="Farman M.A."/>
            <person name="Gan P."/>
            <person name="Heiman D."/>
            <person name="Henrissat B."/>
            <person name="Howard R.J."/>
            <person name="Kabbage M."/>
            <person name="Koch C."/>
            <person name="Kracher B."/>
            <person name="Kubo Y."/>
            <person name="Law A.D."/>
            <person name="Lebrun M.-H."/>
            <person name="Lee Y.-H."/>
            <person name="Miyara I."/>
            <person name="Moore N."/>
            <person name="Neumann U."/>
            <person name="Nordstroem K."/>
            <person name="Panaccione D.G."/>
            <person name="Panstruga R."/>
            <person name="Place M."/>
            <person name="Proctor R.H."/>
            <person name="Prusky D."/>
            <person name="Rech G."/>
            <person name="Reinhardt R."/>
            <person name="Rollins J.A."/>
            <person name="Rounsley S."/>
            <person name="Schardl C.L."/>
            <person name="Schwartz D.C."/>
            <person name="Shenoy N."/>
            <person name="Shirasu K."/>
            <person name="Sikhakolli U.R."/>
            <person name="Stueber K."/>
            <person name="Sukno S.A."/>
            <person name="Sweigard J.A."/>
            <person name="Takano Y."/>
            <person name="Takahara H."/>
            <person name="Trail F."/>
            <person name="van der Does H.C."/>
            <person name="Voll L.M."/>
            <person name="Will I."/>
            <person name="Young S."/>
            <person name="Zeng Q."/>
            <person name="Zhang J."/>
            <person name="Zhou S."/>
            <person name="Dickman M.B."/>
            <person name="Schulze-Lefert P."/>
            <person name="Ver Loren van Themaat E."/>
            <person name="Ma L.-J."/>
            <person name="Vaillancourt L.J."/>
        </authorList>
    </citation>
    <scope>NUCLEOTIDE SEQUENCE [LARGE SCALE GENOMIC DNA]</scope>
    <source>
        <strain evidence="3">M1.001 / M2 / FGSC 10212</strain>
    </source>
</reference>
<name>E3QYY3_COLGM</name>
<evidence type="ECO:0000256" key="1">
    <source>
        <dbReference type="SAM" id="MobiDB-lite"/>
    </source>
</evidence>
<feature type="compositionally biased region" description="Basic and acidic residues" evidence="1">
    <location>
        <begin position="79"/>
        <end position="95"/>
    </location>
</feature>
<dbReference type="AlphaFoldDB" id="E3QYY3"/>
<dbReference type="eggNOG" id="ENOG502T5BI">
    <property type="taxonomic scope" value="Eukaryota"/>
</dbReference>
<dbReference type="HOGENOM" id="CLU_1488898_0_0_1"/>
<accession>E3QYY3</accession>
<dbReference type="VEuPathDB" id="FungiDB:GLRG_11215"/>
<dbReference type="RefSeq" id="XP_008100091.1">
    <property type="nucleotide sequence ID" value="XM_008101900.1"/>
</dbReference>